<evidence type="ECO:0000256" key="1">
    <source>
        <dbReference type="ARBA" id="ARBA00022722"/>
    </source>
</evidence>
<keyword evidence="8 9" id="KW-0464">Manganese</keyword>
<evidence type="ECO:0000256" key="8">
    <source>
        <dbReference type="ARBA" id="ARBA00023211"/>
    </source>
</evidence>
<evidence type="ECO:0000256" key="7">
    <source>
        <dbReference type="ARBA" id="ARBA00023125"/>
    </source>
</evidence>
<proteinExistence type="inferred from homology"/>
<reference evidence="11" key="1">
    <citation type="journal article" date="2010" name="Environ. Microbiol.">
        <title>The genome of Syntrophomonas wolfei: new insights into syntrophic metabolism and biohydrogen production.</title>
        <authorList>
            <person name="Sieber J.R."/>
            <person name="Sims D.R."/>
            <person name="Han C."/>
            <person name="Kim E."/>
            <person name="Lykidis A."/>
            <person name="Lapidus A.L."/>
            <person name="McDonnald E."/>
            <person name="Rohlin L."/>
            <person name="Culley D.E."/>
            <person name="Gunsalus R."/>
            <person name="McInerney M.J."/>
        </authorList>
    </citation>
    <scope>NUCLEOTIDE SEQUENCE [LARGE SCALE GENOMIC DNA]</scope>
    <source>
        <strain evidence="11">DSM 2245B / Goettingen</strain>
    </source>
</reference>
<dbReference type="GO" id="GO:0043571">
    <property type="term" value="P:maintenance of CRISPR repeat elements"/>
    <property type="evidence" value="ECO:0007669"/>
    <property type="project" value="UniProtKB-UniRule"/>
</dbReference>
<keyword evidence="11" id="KW-1185">Reference proteome</keyword>
<dbReference type="CDD" id="cd09722">
    <property type="entry name" value="Cas1_I-B"/>
    <property type="match status" value="1"/>
</dbReference>
<dbReference type="GO" id="GO:0051607">
    <property type="term" value="P:defense response to virus"/>
    <property type="evidence" value="ECO:0007669"/>
    <property type="project" value="UniProtKB-UniRule"/>
</dbReference>
<comment type="cofactor">
    <cofactor evidence="9">
        <name>Mg(2+)</name>
        <dbReference type="ChEBI" id="CHEBI:18420"/>
    </cofactor>
    <cofactor evidence="9">
        <name>Mn(2+)</name>
        <dbReference type="ChEBI" id="CHEBI:29035"/>
    </cofactor>
</comment>
<organism evidence="10 11">
    <name type="scientific">Syntrophomonas wolfei subsp. wolfei (strain DSM 2245B / Goettingen)</name>
    <dbReference type="NCBI Taxonomy" id="335541"/>
    <lineage>
        <taxon>Bacteria</taxon>
        <taxon>Bacillati</taxon>
        <taxon>Bacillota</taxon>
        <taxon>Clostridia</taxon>
        <taxon>Eubacteriales</taxon>
        <taxon>Syntrophomonadaceae</taxon>
        <taxon>Syntrophomonas</taxon>
    </lineage>
</organism>
<protein>
    <recommendedName>
        <fullName evidence="9">CRISPR-associated endonuclease Cas1</fullName>
        <ecNumber evidence="9">3.1.-.-</ecNumber>
    </recommendedName>
</protein>
<name>Q0AU00_SYNWW</name>
<dbReference type="NCBIfam" id="TIGR03641">
    <property type="entry name" value="cas1_HMARI"/>
    <property type="match status" value="1"/>
</dbReference>
<dbReference type="RefSeq" id="WP_011641884.1">
    <property type="nucleotide sequence ID" value="NC_008346.1"/>
</dbReference>
<dbReference type="Proteomes" id="UP000001968">
    <property type="component" value="Chromosome"/>
</dbReference>
<evidence type="ECO:0000256" key="2">
    <source>
        <dbReference type="ARBA" id="ARBA00022723"/>
    </source>
</evidence>
<feature type="binding site" evidence="9">
    <location>
        <position position="156"/>
    </location>
    <ligand>
        <name>Mn(2+)</name>
        <dbReference type="ChEBI" id="CHEBI:29035"/>
    </ligand>
</feature>
<feature type="binding site" evidence="9">
    <location>
        <position position="237"/>
    </location>
    <ligand>
        <name>Mn(2+)</name>
        <dbReference type="ChEBI" id="CHEBI:29035"/>
    </ligand>
</feature>
<gene>
    <name evidence="9" type="primary">cas1</name>
    <name evidence="10" type="ordered locus">Swol_2516</name>
</gene>
<sequence length="330" mass="39420">MKKAIYVFNEGKFKRKDNTLYFETEQGKRYIPVEDINEIHVYGEVDLNKRFLEFLTQKEIILHFYNNYGYYSGSYYPREHLNSGYMTLHQAEHYLDEQRRLMLAKLFVQGASANMLEVLKYYHNRGKDLTRALQSIGNLIDRIDESVSVEVLMAVEGNIRDAYYSAFNTIIDKSDFLFEGRNRRPPRDRINALISFGNTMTYTACLSEIYRTHLDPRISYLHTTNFRRFSLNLDIAEIFKPILVDRIIFYLLARNMLRSTHFENKMGGILLNDKGRQVFVNEWEKRLRTTIKHRDIGHEVSYRRLIRLELYKLEKHLIGEKLYKAYVSRW</sequence>
<dbReference type="HOGENOM" id="CLU_052779_2_0_9"/>
<dbReference type="GO" id="GO:0046872">
    <property type="term" value="F:metal ion binding"/>
    <property type="evidence" value="ECO:0007669"/>
    <property type="project" value="UniProtKB-UniRule"/>
</dbReference>
<keyword evidence="1 9" id="KW-0540">Nuclease</keyword>
<evidence type="ECO:0000313" key="10">
    <source>
        <dbReference type="EMBL" id="ABI69804.1"/>
    </source>
</evidence>
<keyword evidence="4 9" id="KW-0378">Hydrolase</keyword>
<dbReference type="EMBL" id="CP000448">
    <property type="protein sequence ID" value="ABI69804.1"/>
    <property type="molecule type" value="Genomic_DNA"/>
</dbReference>
<dbReference type="Gene3D" id="1.20.120.920">
    <property type="entry name" value="CRISPR-associated endonuclease Cas1, C-terminal domain"/>
    <property type="match status" value="1"/>
</dbReference>
<evidence type="ECO:0000256" key="6">
    <source>
        <dbReference type="ARBA" id="ARBA00023118"/>
    </source>
</evidence>
<dbReference type="EC" id="3.1.-.-" evidence="9"/>
<dbReference type="InterPro" id="IPR019858">
    <property type="entry name" value="CRISPR-assoc_Cas1_HMARI/TNEAP"/>
</dbReference>
<dbReference type="Gene3D" id="3.100.10.20">
    <property type="entry name" value="CRISPR-associated endonuclease Cas1, N-terminal domain"/>
    <property type="match status" value="1"/>
</dbReference>
<accession>Q0AU00</accession>
<dbReference type="GO" id="GO:0003677">
    <property type="term" value="F:DNA binding"/>
    <property type="evidence" value="ECO:0007669"/>
    <property type="project" value="UniProtKB-KW"/>
</dbReference>
<keyword evidence="5 9" id="KW-0460">Magnesium</keyword>
<dbReference type="NCBIfam" id="TIGR00287">
    <property type="entry name" value="cas1"/>
    <property type="match status" value="1"/>
</dbReference>
<evidence type="ECO:0000256" key="9">
    <source>
        <dbReference type="HAMAP-Rule" id="MF_01470"/>
    </source>
</evidence>
<evidence type="ECO:0000256" key="4">
    <source>
        <dbReference type="ARBA" id="ARBA00022801"/>
    </source>
</evidence>
<feature type="binding site" evidence="9">
    <location>
        <position position="222"/>
    </location>
    <ligand>
        <name>Mn(2+)</name>
        <dbReference type="ChEBI" id="CHEBI:29035"/>
    </ligand>
</feature>
<dbReference type="KEGG" id="swo:Swol_2516"/>
<keyword evidence="6 9" id="KW-0051">Antiviral defense</keyword>
<dbReference type="eggNOG" id="COG1518">
    <property type="taxonomic scope" value="Bacteria"/>
</dbReference>
<evidence type="ECO:0000256" key="3">
    <source>
        <dbReference type="ARBA" id="ARBA00022759"/>
    </source>
</evidence>
<dbReference type="Pfam" id="PF01867">
    <property type="entry name" value="Cas_Cas1"/>
    <property type="match status" value="1"/>
</dbReference>
<keyword evidence="3 9" id="KW-0255">Endonuclease</keyword>
<evidence type="ECO:0000256" key="5">
    <source>
        <dbReference type="ARBA" id="ARBA00022842"/>
    </source>
</evidence>
<dbReference type="AlphaFoldDB" id="Q0AU00"/>
<comment type="function">
    <text evidence="9">CRISPR (clustered regularly interspaced short palindromic repeat), is an adaptive immune system that provides protection against mobile genetic elements (viruses, transposable elements and conjugative plasmids). CRISPR clusters contain spacers, sequences complementary to antecedent mobile elements, and target invading nucleic acids. CRISPR clusters are transcribed and processed into CRISPR RNA (crRNA). Acts as a dsDNA endonuclease. Involved in the integration of spacer DNA into the CRISPR cassette.</text>
</comment>
<dbReference type="GO" id="GO:0016787">
    <property type="term" value="F:hydrolase activity"/>
    <property type="evidence" value="ECO:0007669"/>
    <property type="project" value="UniProtKB-KW"/>
</dbReference>
<dbReference type="STRING" id="335541.Swol_2516"/>
<keyword evidence="2 9" id="KW-0479">Metal-binding</keyword>
<dbReference type="InterPro" id="IPR002729">
    <property type="entry name" value="CRISPR-assoc_Cas1"/>
</dbReference>
<dbReference type="InterPro" id="IPR042206">
    <property type="entry name" value="CRISPR-assoc_Cas1_C"/>
</dbReference>
<dbReference type="PANTHER" id="PTHR43219">
    <property type="entry name" value="CRISPR-ASSOCIATED ENDONUCLEASE CAS1"/>
    <property type="match status" value="1"/>
</dbReference>
<comment type="similarity">
    <text evidence="9">Belongs to the CRISPR-associated endonuclease Cas1 family.</text>
</comment>
<keyword evidence="7 9" id="KW-0238">DNA-binding</keyword>
<dbReference type="GO" id="GO:0004520">
    <property type="term" value="F:DNA endonuclease activity"/>
    <property type="evidence" value="ECO:0007669"/>
    <property type="project" value="InterPro"/>
</dbReference>
<dbReference type="HAMAP" id="MF_01470">
    <property type="entry name" value="Cas1"/>
    <property type="match status" value="1"/>
</dbReference>
<dbReference type="OrthoDB" id="9803119at2"/>
<comment type="subunit">
    <text evidence="9">Homodimer, forms a heterotetramer with a Cas2 homodimer.</text>
</comment>
<dbReference type="InterPro" id="IPR042211">
    <property type="entry name" value="CRISPR-assoc_Cas1_N"/>
</dbReference>
<dbReference type="PANTHER" id="PTHR43219:SF1">
    <property type="entry name" value="CRISPR-ASSOCIATED ENDONUCLEASE CAS1"/>
    <property type="match status" value="1"/>
</dbReference>
<evidence type="ECO:0000313" key="11">
    <source>
        <dbReference type="Proteomes" id="UP000001968"/>
    </source>
</evidence>